<dbReference type="Proteomes" id="UP000294543">
    <property type="component" value="Unassembled WGS sequence"/>
</dbReference>
<reference evidence="1 2" key="1">
    <citation type="submission" date="2019-03" db="EMBL/GenBank/DDBJ databases">
        <title>Draft genome sequences of novel Actinobacteria.</title>
        <authorList>
            <person name="Sahin N."/>
            <person name="Ay H."/>
            <person name="Saygin H."/>
        </authorList>
    </citation>
    <scope>NUCLEOTIDE SEQUENCE [LARGE SCALE GENOMIC DNA]</scope>
    <source>
        <strain evidence="1 2">KC712</strain>
    </source>
</reference>
<gene>
    <name evidence="1" type="ORF">E1294_43570</name>
</gene>
<comment type="caution">
    <text evidence="1">The sequence shown here is derived from an EMBL/GenBank/DDBJ whole genome shotgun (WGS) entry which is preliminary data.</text>
</comment>
<protein>
    <submittedName>
        <fullName evidence="1">Uncharacterized protein</fullName>
    </submittedName>
</protein>
<keyword evidence="2" id="KW-1185">Reference proteome</keyword>
<organism evidence="1 2">
    <name type="scientific">Nonomuraea diastatica</name>
    <dbReference type="NCBI Taxonomy" id="1848329"/>
    <lineage>
        <taxon>Bacteria</taxon>
        <taxon>Bacillati</taxon>
        <taxon>Actinomycetota</taxon>
        <taxon>Actinomycetes</taxon>
        <taxon>Streptosporangiales</taxon>
        <taxon>Streptosporangiaceae</taxon>
        <taxon>Nonomuraea</taxon>
    </lineage>
</organism>
<evidence type="ECO:0000313" key="1">
    <source>
        <dbReference type="EMBL" id="TDD12440.1"/>
    </source>
</evidence>
<evidence type="ECO:0000313" key="2">
    <source>
        <dbReference type="Proteomes" id="UP000294543"/>
    </source>
</evidence>
<sequence>MAVEAHALVEEVERAAERLDALRGSSFVFWMDVHGPVRCPGPDLTAAAVAAYGDVTRVTGVDPVEDWRSEVREAAHRMGHFHRLFRGAARKEPEFLVEWVLEIIEDTLGTVRGAGRVTHRPAGWYAALWEDRVLVTDEWALVLSLTNDS</sequence>
<dbReference type="OrthoDB" id="10006414at2"/>
<proteinExistence type="predicted"/>
<name>A0A4R4WG22_9ACTN</name>
<accession>A0A4R4WG22</accession>
<dbReference type="AlphaFoldDB" id="A0A4R4WG22"/>
<dbReference type="EMBL" id="SMKP01000199">
    <property type="protein sequence ID" value="TDD12440.1"/>
    <property type="molecule type" value="Genomic_DNA"/>
</dbReference>
<dbReference type="RefSeq" id="WP_132517250.1">
    <property type="nucleotide sequence ID" value="NZ_SMKP01000199.1"/>
</dbReference>